<proteinExistence type="predicted"/>
<evidence type="ECO:0000313" key="2">
    <source>
        <dbReference type="EMBL" id="KAF2280738.1"/>
    </source>
</evidence>
<evidence type="ECO:0000256" key="1">
    <source>
        <dbReference type="SAM" id="MobiDB-lite"/>
    </source>
</evidence>
<dbReference type="GeneID" id="54555012"/>
<dbReference type="Proteomes" id="UP000800097">
    <property type="component" value="Unassembled WGS sequence"/>
</dbReference>
<dbReference type="EMBL" id="ML986484">
    <property type="protein sequence ID" value="KAF2280738.1"/>
    <property type="molecule type" value="Genomic_DNA"/>
</dbReference>
<dbReference type="AlphaFoldDB" id="A0A6A6JY24"/>
<dbReference type="RefSeq" id="XP_033658275.1">
    <property type="nucleotide sequence ID" value="XM_033801837.1"/>
</dbReference>
<keyword evidence="3" id="KW-1185">Reference proteome</keyword>
<evidence type="ECO:0000313" key="3">
    <source>
        <dbReference type="Proteomes" id="UP000800097"/>
    </source>
</evidence>
<protein>
    <submittedName>
        <fullName evidence="2">Uncharacterized protein</fullName>
    </submittedName>
</protein>
<gene>
    <name evidence="2" type="ORF">EI97DRAFT_471745</name>
</gene>
<organism evidence="2 3">
    <name type="scientific">Westerdykella ornata</name>
    <dbReference type="NCBI Taxonomy" id="318751"/>
    <lineage>
        <taxon>Eukaryota</taxon>
        <taxon>Fungi</taxon>
        <taxon>Dikarya</taxon>
        <taxon>Ascomycota</taxon>
        <taxon>Pezizomycotina</taxon>
        <taxon>Dothideomycetes</taxon>
        <taxon>Pleosporomycetidae</taxon>
        <taxon>Pleosporales</taxon>
        <taxon>Sporormiaceae</taxon>
        <taxon>Westerdykella</taxon>
    </lineage>
</organism>
<accession>A0A6A6JY24</accession>
<reference evidence="2" key="1">
    <citation type="journal article" date="2020" name="Stud. Mycol.">
        <title>101 Dothideomycetes genomes: a test case for predicting lifestyles and emergence of pathogens.</title>
        <authorList>
            <person name="Haridas S."/>
            <person name="Albert R."/>
            <person name="Binder M."/>
            <person name="Bloem J."/>
            <person name="Labutti K."/>
            <person name="Salamov A."/>
            <person name="Andreopoulos B."/>
            <person name="Baker S."/>
            <person name="Barry K."/>
            <person name="Bills G."/>
            <person name="Bluhm B."/>
            <person name="Cannon C."/>
            <person name="Castanera R."/>
            <person name="Culley D."/>
            <person name="Daum C."/>
            <person name="Ezra D."/>
            <person name="Gonzalez J."/>
            <person name="Henrissat B."/>
            <person name="Kuo A."/>
            <person name="Liang C."/>
            <person name="Lipzen A."/>
            <person name="Lutzoni F."/>
            <person name="Magnuson J."/>
            <person name="Mondo S."/>
            <person name="Nolan M."/>
            <person name="Ohm R."/>
            <person name="Pangilinan J."/>
            <person name="Park H.-J."/>
            <person name="Ramirez L."/>
            <person name="Alfaro M."/>
            <person name="Sun H."/>
            <person name="Tritt A."/>
            <person name="Yoshinaga Y."/>
            <person name="Zwiers L.-H."/>
            <person name="Turgeon B."/>
            <person name="Goodwin S."/>
            <person name="Spatafora J."/>
            <person name="Crous P."/>
            <person name="Grigoriev I."/>
        </authorList>
    </citation>
    <scope>NUCLEOTIDE SEQUENCE</scope>
    <source>
        <strain evidence="2">CBS 379.55</strain>
    </source>
</reference>
<sequence>MTSLSRSKSRKLRDLKQRLKRFIVRLFPSRIPTISITPATPGTSPAREPTRTESGLQYVKVGDHYMVVDPMNSGQMRRAKAAKEMAERSGEAAKGAGQRAESASASAFLSPDGTLYNLFDVCVVKGGVEFVVDIVDLQPSLCSCTVTHNSVIDHELCMRQRGTKCGTFPPFCHQISRATPRENHTLITFLQSIIAARLNSSIKMSFRETMKTRKAMNQRVKRLLSRGLSSGNRQVEDNKRGIHLGLSVPKIVITPPTRPSTPLAPPSDTEERQQGAEAARLLRAIKISEAEDAEFLWLALS</sequence>
<feature type="compositionally biased region" description="Pro residues" evidence="1">
    <location>
        <begin position="256"/>
        <end position="265"/>
    </location>
</feature>
<feature type="region of interest" description="Disordered" evidence="1">
    <location>
        <begin position="254"/>
        <end position="276"/>
    </location>
</feature>
<name>A0A6A6JY24_WESOR</name>